<evidence type="ECO:0000256" key="2">
    <source>
        <dbReference type="ARBA" id="ARBA00022824"/>
    </source>
</evidence>
<comment type="caution">
    <text evidence="7">The sequence shown here is derived from an EMBL/GenBank/DDBJ whole genome shotgun (WGS) entry which is preliminary data.</text>
</comment>
<dbReference type="GO" id="GO:0070072">
    <property type="term" value="P:vacuolar proton-transporting V-type ATPase complex assembly"/>
    <property type="evidence" value="ECO:0007669"/>
    <property type="project" value="UniProtKB-UniRule"/>
</dbReference>
<gene>
    <name evidence="7" type="ORF">Amon01_000140500</name>
</gene>
<name>A0A9W6YT52_AMBMO</name>
<evidence type="ECO:0000256" key="1">
    <source>
        <dbReference type="ARBA" id="ARBA00022692"/>
    </source>
</evidence>
<dbReference type="InterPro" id="IPR019013">
    <property type="entry name" value="Vma21"/>
</dbReference>
<dbReference type="AlphaFoldDB" id="A0A9W6YT52"/>
<dbReference type="OrthoDB" id="160405at2759"/>
<comment type="function">
    <text evidence="6">Required for the assembly of the V0 complex of the vacuolar ATPase (V-ATPase) in the endoplasmic reticulum.</text>
</comment>
<keyword evidence="1 6" id="KW-0812">Transmembrane</keyword>
<reference evidence="7" key="1">
    <citation type="submission" date="2023-04" db="EMBL/GenBank/DDBJ databases">
        <title>Ambrosiozyma monospora NBRC 1965.</title>
        <authorList>
            <person name="Ichikawa N."/>
            <person name="Sato H."/>
            <person name="Tonouchi N."/>
        </authorList>
    </citation>
    <scope>NUCLEOTIDE SEQUENCE</scope>
    <source>
        <strain evidence="7">NBRC 1965</strain>
    </source>
</reference>
<keyword evidence="2 6" id="KW-0256">Endoplasmic reticulum</keyword>
<evidence type="ECO:0000256" key="6">
    <source>
        <dbReference type="HAMAP-Rule" id="MF_03058"/>
    </source>
</evidence>
<organism evidence="7 8">
    <name type="scientific">Ambrosiozyma monospora</name>
    <name type="common">Yeast</name>
    <name type="synonym">Endomycopsis monosporus</name>
    <dbReference type="NCBI Taxonomy" id="43982"/>
    <lineage>
        <taxon>Eukaryota</taxon>
        <taxon>Fungi</taxon>
        <taxon>Dikarya</taxon>
        <taxon>Ascomycota</taxon>
        <taxon>Saccharomycotina</taxon>
        <taxon>Pichiomycetes</taxon>
        <taxon>Pichiales</taxon>
        <taxon>Pichiaceae</taxon>
        <taxon>Ambrosiozyma</taxon>
    </lineage>
</organism>
<keyword evidence="8" id="KW-1185">Reference proteome</keyword>
<comment type="subcellular location">
    <subcellularLocation>
        <location evidence="6">Endoplasmic reticulum membrane</location>
        <topology evidence="6">Multi-pass membrane protein</topology>
    </subcellularLocation>
    <subcellularLocation>
        <location evidence="6">Endoplasmic reticulum-Golgi intermediate compartment membrane</location>
        <topology evidence="6">Multi-pass membrane protein</topology>
    </subcellularLocation>
    <subcellularLocation>
        <location evidence="6">Cytoplasmic vesicle</location>
        <location evidence="6">COPII-coated vesicle membrane</location>
        <topology evidence="6">Multi-pass membrane protein</topology>
    </subcellularLocation>
</comment>
<dbReference type="EMBL" id="BSXU01000434">
    <property type="protein sequence ID" value="GMG20671.1"/>
    <property type="molecule type" value="Genomic_DNA"/>
</dbReference>
<evidence type="ECO:0000256" key="4">
    <source>
        <dbReference type="ARBA" id="ARBA00023136"/>
    </source>
</evidence>
<dbReference type="GO" id="GO:0012507">
    <property type="term" value="C:ER to Golgi transport vesicle membrane"/>
    <property type="evidence" value="ECO:0007669"/>
    <property type="project" value="UniProtKB-SubCell"/>
</dbReference>
<dbReference type="HAMAP" id="MF_03058">
    <property type="entry name" value="VMA21"/>
    <property type="match status" value="1"/>
</dbReference>
<accession>A0A9W6YT52</accession>
<protein>
    <submittedName>
        <fullName evidence="7">Unnamed protein product</fullName>
    </submittedName>
</protein>
<dbReference type="Proteomes" id="UP001165063">
    <property type="component" value="Unassembled WGS sequence"/>
</dbReference>
<comment type="similarity">
    <text evidence="6">Belongs to the VMA21 family.</text>
</comment>
<dbReference type="GO" id="GO:0033116">
    <property type="term" value="C:endoplasmic reticulum-Golgi intermediate compartment membrane"/>
    <property type="evidence" value="ECO:0007669"/>
    <property type="project" value="UniProtKB-SubCell"/>
</dbReference>
<feature type="transmembrane region" description="Helical" evidence="6">
    <location>
        <begin position="12"/>
        <end position="33"/>
    </location>
</feature>
<keyword evidence="4 6" id="KW-0472">Membrane</keyword>
<feature type="transmembrane region" description="Helical" evidence="6">
    <location>
        <begin position="39"/>
        <end position="60"/>
    </location>
</feature>
<dbReference type="Pfam" id="PF09446">
    <property type="entry name" value="VMA21"/>
    <property type="match status" value="1"/>
</dbReference>
<sequence>MADIPPSVLKKLILFTALMIIAPLVAFFTVSYLTDNAVISGGLAALVANIVLIGYIYVAFNEDLSSIDKEKKSE</sequence>
<proteinExistence type="inferred from homology"/>
<keyword evidence="5 6" id="KW-0968">Cytoplasmic vesicle</keyword>
<feature type="short sequence motif" description="Prevents secretion from ER" evidence="6">
    <location>
        <begin position="71"/>
        <end position="74"/>
    </location>
</feature>
<dbReference type="GO" id="GO:0005789">
    <property type="term" value="C:endoplasmic reticulum membrane"/>
    <property type="evidence" value="ECO:0007669"/>
    <property type="project" value="UniProtKB-SubCell"/>
</dbReference>
<evidence type="ECO:0000313" key="8">
    <source>
        <dbReference type="Proteomes" id="UP001165063"/>
    </source>
</evidence>
<keyword evidence="3 6" id="KW-1133">Transmembrane helix</keyword>
<evidence type="ECO:0000256" key="5">
    <source>
        <dbReference type="ARBA" id="ARBA00023329"/>
    </source>
</evidence>
<evidence type="ECO:0000313" key="7">
    <source>
        <dbReference type="EMBL" id="GMG20671.1"/>
    </source>
</evidence>
<evidence type="ECO:0000256" key="3">
    <source>
        <dbReference type="ARBA" id="ARBA00022989"/>
    </source>
</evidence>